<evidence type="ECO:0000313" key="2">
    <source>
        <dbReference type="EMBL" id="GJT10896.1"/>
    </source>
</evidence>
<proteinExistence type="predicted"/>
<gene>
    <name evidence="2" type="ORF">Tco_0857938</name>
</gene>
<accession>A0ABQ5B7M7</accession>
<reference evidence="2" key="2">
    <citation type="submission" date="2022-01" db="EMBL/GenBank/DDBJ databases">
        <authorList>
            <person name="Yamashiro T."/>
            <person name="Shiraishi A."/>
            <person name="Satake H."/>
            <person name="Nakayama K."/>
        </authorList>
    </citation>
    <scope>NUCLEOTIDE SEQUENCE</scope>
</reference>
<dbReference type="Proteomes" id="UP001151760">
    <property type="component" value="Unassembled WGS sequence"/>
</dbReference>
<sequence>MENVNLSPALDPPTLPTMLRAKVVHKLRELQAISAYIDSRLENIDQFLRDFTTQPDIIDVDDAESNNGSTDTPLVSPFLDSDDDSNEGEKAYNTIMVYGLESTGMNLVTIVRDVYVFVGSFTYMTDFVGLEDIGGFILKEMAEVVMGIPLEES</sequence>
<comment type="caution">
    <text evidence="2">The sequence shown here is derived from an EMBL/GenBank/DDBJ whole genome shotgun (WGS) entry which is preliminary data.</text>
</comment>
<evidence type="ECO:0000313" key="3">
    <source>
        <dbReference type="Proteomes" id="UP001151760"/>
    </source>
</evidence>
<name>A0ABQ5B7M7_9ASTR</name>
<evidence type="ECO:0000256" key="1">
    <source>
        <dbReference type="SAM" id="MobiDB-lite"/>
    </source>
</evidence>
<keyword evidence="3" id="KW-1185">Reference proteome</keyword>
<reference evidence="2" key="1">
    <citation type="journal article" date="2022" name="Int. J. Mol. Sci.">
        <title>Draft Genome of Tanacetum Coccineum: Genomic Comparison of Closely Related Tanacetum-Family Plants.</title>
        <authorList>
            <person name="Yamashiro T."/>
            <person name="Shiraishi A."/>
            <person name="Nakayama K."/>
            <person name="Satake H."/>
        </authorList>
    </citation>
    <scope>NUCLEOTIDE SEQUENCE</scope>
</reference>
<dbReference type="EMBL" id="BQNB010013024">
    <property type="protein sequence ID" value="GJT10896.1"/>
    <property type="molecule type" value="Genomic_DNA"/>
</dbReference>
<protein>
    <submittedName>
        <fullName evidence="2">Uncharacterized protein</fullName>
    </submittedName>
</protein>
<feature type="region of interest" description="Disordered" evidence="1">
    <location>
        <begin position="61"/>
        <end position="83"/>
    </location>
</feature>
<organism evidence="2 3">
    <name type="scientific">Tanacetum coccineum</name>
    <dbReference type="NCBI Taxonomy" id="301880"/>
    <lineage>
        <taxon>Eukaryota</taxon>
        <taxon>Viridiplantae</taxon>
        <taxon>Streptophyta</taxon>
        <taxon>Embryophyta</taxon>
        <taxon>Tracheophyta</taxon>
        <taxon>Spermatophyta</taxon>
        <taxon>Magnoliopsida</taxon>
        <taxon>eudicotyledons</taxon>
        <taxon>Gunneridae</taxon>
        <taxon>Pentapetalae</taxon>
        <taxon>asterids</taxon>
        <taxon>campanulids</taxon>
        <taxon>Asterales</taxon>
        <taxon>Asteraceae</taxon>
        <taxon>Asteroideae</taxon>
        <taxon>Anthemideae</taxon>
        <taxon>Anthemidinae</taxon>
        <taxon>Tanacetum</taxon>
    </lineage>
</organism>